<dbReference type="PANTHER" id="PTHR43483:SF3">
    <property type="entry name" value="MEMBRANE TRANSPORTER PROTEIN HI_0806-RELATED"/>
    <property type="match status" value="1"/>
</dbReference>
<keyword evidence="3 6" id="KW-0812">Transmembrane</keyword>
<dbReference type="Proteomes" id="UP000017640">
    <property type="component" value="Chromosome"/>
</dbReference>
<dbReference type="HOGENOM" id="CLU_045498_6_0_6"/>
<proteinExistence type="inferred from homology"/>
<keyword evidence="8" id="KW-1185">Reference proteome</keyword>
<dbReference type="KEGG" id="spiu:SPICUR_00520"/>
<feature type="transmembrane region" description="Helical" evidence="6">
    <location>
        <begin position="140"/>
        <end position="170"/>
    </location>
</feature>
<dbReference type="GO" id="GO:0005886">
    <property type="term" value="C:plasma membrane"/>
    <property type="evidence" value="ECO:0007669"/>
    <property type="project" value="UniProtKB-SubCell"/>
</dbReference>
<dbReference type="PANTHER" id="PTHR43483">
    <property type="entry name" value="MEMBRANE TRANSPORTER PROTEIN HI_0806-RELATED"/>
    <property type="match status" value="1"/>
</dbReference>
<comment type="subcellular location">
    <subcellularLocation>
        <location evidence="6">Cell membrane</location>
        <topology evidence="6">Multi-pass membrane protein</topology>
    </subcellularLocation>
    <subcellularLocation>
        <location evidence="1">Membrane</location>
        <topology evidence="1">Multi-pass membrane protein</topology>
    </subcellularLocation>
</comment>
<dbReference type="eggNOG" id="COG0730">
    <property type="taxonomic scope" value="Bacteria"/>
</dbReference>
<reference evidence="7 8" key="1">
    <citation type="journal article" date="2013" name="BMC Genomics">
        <title>Genomes of "Spiribacter", a streamlined, successful halophilic bacterium.</title>
        <authorList>
            <person name="Lopez-Perez M."/>
            <person name="Ghai R."/>
            <person name="Leon M.J."/>
            <person name="Rodriguez-Olmos A."/>
            <person name="Copa-Patino J.L."/>
            <person name="Soliveri J."/>
            <person name="Sanchez-Porro C."/>
            <person name="Ventosa A."/>
            <person name="Rodriguez-Valera F."/>
        </authorList>
    </citation>
    <scope>NUCLEOTIDE SEQUENCE [LARGE SCALE GENOMIC DNA]</scope>
    <source>
        <strain evidence="7 8">UAH-SP71</strain>
    </source>
</reference>
<organism evidence="7 8">
    <name type="scientific">Spiribacter curvatus</name>
    <dbReference type="NCBI Taxonomy" id="1335757"/>
    <lineage>
        <taxon>Bacteria</taxon>
        <taxon>Pseudomonadati</taxon>
        <taxon>Pseudomonadota</taxon>
        <taxon>Gammaproteobacteria</taxon>
        <taxon>Chromatiales</taxon>
        <taxon>Ectothiorhodospiraceae</taxon>
        <taxon>Spiribacter</taxon>
    </lineage>
</organism>
<feature type="transmembrane region" description="Helical" evidence="6">
    <location>
        <begin position="182"/>
        <end position="202"/>
    </location>
</feature>
<protein>
    <recommendedName>
        <fullName evidence="6">Probable membrane transporter protein</fullName>
    </recommendedName>
</protein>
<sequence length="265" mass="26878">MLLLSLLIYIAAGAVVGFVSGLFGIGGGVIVVPMLLPIFQAQGLGMDVAMHMAVGSSLATIVVTGLSSARAHWRLGNLVLSALPWLVVGLVTGALGGAQLAAALSGDILRIIFALFVLALAARMIFALEPPAGRVMPQPFVVSLVGFMIGTISSLVGIGGGTLLVPFLIWSGVTMRQAVGTSSAAGVSIALAGSIGFIIAGTGEDQLPALSTGYIYWPAVGGITVASVFLAPLGARVASRVPAVWLRRAFAGFLVIVGLRLLFSG</sequence>
<dbReference type="AlphaFoldDB" id="U5T1L9"/>
<accession>U5T1L9</accession>
<keyword evidence="4 6" id="KW-1133">Transmembrane helix</keyword>
<feature type="transmembrane region" description="Helical" evidence="6">
    <location>
        <begin position="48"/>
        <end position="69"/>
    </location>
</feature>
<evidence type="ECO:0000313" key="8">
    <source>
        <dbReference type="Proteomes" id="UP000017640"/>
    </source>
</evidence>
<dbReference type="InterPro" id="IPR002781">
    <property type="entry name" value="TM_pro_TauE-like"/>
</dbReference>
<comment type="similarity">
    <text evidence="2 6">Belongs to the 4-toluene sulfonate uptake permease (TSUP) (TC 2.A.102) family.</text>
</comment>
<evidence type="ECO:0000256" key="3">
    <source>
        <dbReference type="ARBA" id="ARBA00022692"/>
    </source>
</evidence>
<dbReference type="PATRIC" id="fig|1335757.3.peg.103"/>
<feature type="transmembrane region" description="Helical" evidence="6">
    <location>
        <begin position="245"/>
        <end position="263"/>
    </location>
</feature>
<feature type="transmembrane region" description="Helical" evidence="6">
    <location>
        <begin position="6"/>
        <end position="36"/>
    </location>
</feature>
<evidence type="ECO:0000313" key="7">
    <source>
        <dbReference type="EMBL" id="AGY91131.1"/>
    </source>
</evidence>
<keyword evidence="6" id="KW-1003">Cell membrane</keyword>
<gene>
    <name evidence="7" type="ORF">SPICUR_00520</name>
</gene>
<evidence type="ECO:0000256" key="2">
    <source>
        <dbReference type="ARBA" id="ARBA00009142"/>
    </source>
</evidence>
<evidence type="ECO:0000256" key="4">
    <source>
        <dbReference type="ARBA" id="ARBA00022989"/>
    </source>
</evidence>
<feature type="transmembrane region" description="Helical" evidence="6">
    <location>
        <begin position="108"/>
        <end position="128"/>
    </location>
</feature>
<feature type="transmembrane region" description="Helical" evidence="6">
    <location>
        <begin position="214"/>
        <end position="233"/>
    </location>
</feature>
<feature type="transmembrane region" description="Helical" evidence="6">
    <location>
        <begin position="75"/>
        <end position="96"/>
    </location>
</feature>
<keyword evidence="5 6" id="KW-0472">Membrane</keyword>
<evidence type="ECO:0000256" key="5">
    <source>
        <dbReference type="ARBA" id="ARBA00023136"/>
    </source>
</evidence>
<dbReference type="Pfam" id="PF01925">
    <property type="entry name" value="TauE"/>
    <property type="match status" value="1"/>
</dbReference>
<dbReference type="STRING" id="1335757.SPICUR_00520"/>
<evidence type="ECO:0000256" key="1">
    <source>
        <dbReference type="ARBA" id="ARBA00004141"/>
    </source>
</evidence>
<evidence type="ECO:0000256" key="6">
    <source>
        <dbReference type="RuleBase" id="RU363041"/>
    </source>
</evidence>
<dbReference type="EMBL" id="CP005990">
    <property type="protein sequence ID" value="AGY91131.1"/>
    <property type="molecule type" value="Genomic_DNA"/>
</dbReference>
<name>U5T1L9_9GAMM</name>